<sequence length="85" mass="9415">MSHEGGKKTLQLPRKQAQGMDEEDEAFKQKLEEQKTFEELKVKAMGKRSLASGGIKKSGKNKLFLVPEAIMILNSILVKTPGFPA</sequence>
<feature type="region of interest" description="Disordered" evidence="2">
    <location>
        <begin position="1"/>
        <end position="26"/>
    </location>
</feature>
<dbReference type="Ensembl" id="ENSCHIT00000028141.1">
    <property type="protein sequence ID" value="ENSCHIP00000020309.1"/>
    <property type="gene ID" value="ENSCHIG00000019006.1"/>
</dbReference>
<dbReference type="Ensembl" id="ENSCHIT00010037602.1">
    <property type="protein sequence ID" value="ENSCHIP00010026642.1"/>
    <property type="gene ID" value="ENSCHIG00010019815.1"/>
</dbReference>
<dbReference type="InterPro" id="IPR015157">
    <property type="entry name" value="TMA7"/>
</dbReference>
<keyword evidence="5" id="KW-1185">Reference proteome</keyword>
<dbReference type="PANTHER" id="PTHR28632">
    <property type="entry name" value="TRANSLATION MACHINERY-ASSOCIATED PROTEIN 7"/>
    <property type="match status" value="1"/>
</dbReference>
<reference evidence="3" key="3">
    <citation type="submission" date="2025-05" db="UniProtKB">
        <authorList>
            <consortium name="Ensembl"/>
        </authorList>
    </citation>
    <scope>IDENTIFICATION</scope>
</reference>
<reference evidence="3 5" key="1">
    <citation type="submission" date="2016-04" db="EMBL/GenBank/DDBJ databases">
        <title>Polished mammalian reference genomes with single-molecule sequencing and chromosome conformation capture applied to the Capra hircus genome.</title>
        <authorList>
            <person name="Bickhart D.M."/>
            <person name="Koren S."/>
            <person name="Rosen B."/>
            <person name="Hastie A."/>
            <person name="Liachko I."/>
            <person name="Sullivan S.T."/>
            <person name="Burton J."/>
            <person name="Sayre B.L."/>
            <person name="Huson H.J."/>
            <person name="Lee J."/>
            <person name="Lam E."/>
            <person name="Kelley C.M."/>
            <person name="Hutchison J.L."/>
            <person name="Zhou Y."/>
            <person name="Sun J."/>
            <person name="Crisa A."/>
            <person name="Schwartz J.C."/>
            <person name="Hammond J.A."/>
            <person name="Schroeder S.G."/>
            <person name="Liu G.E."/>
            <person name="Dunham M."/>
            <person name="Shendure J."/>
            <person name="Sonstegard T.S."/>
            <person name="Phillippy A.M."/>
            <person name="Van Tassell C.P."/>
            <person name="Smith T.P."/>
        </authorList>
    </citation>
    <scope>NUCLEOTIDE SEQUENCE [LARGE SCALE GENOMIC DNA]</scope>
</reference>
<organism evidence="3 5">
    <name type="scientific">Capra hircus</name>
    <name type="common">Goat</name>
    <dbReference type="NCBI Taxonomy" id="9925"/>
    <lineage>
        <taxon>Eukaryota</taxon>
        <taxon>Metazoa</taxon>
        <taxon>Chordata</taxon>
        <taxon>Craniata</taxon>
        <taxon>Vertebrata</taxon>
        <taxon>Euteleostomi</taxon>
        <taxon>Mammalia</taxon>
        <taxon>Eutheria</taxon>
        <taxon>Laurasiatheria</taxon>
        <taxon>Artiodactyla</taxon>
        <taxon>Ruminantia</taxon>
        <taxon>Pecora</taxon>
        <taxon>Bovidae</taxon>
        <taxon>Caprinae</taxon>
        <taxon>Capra</taxon>
    </lineage>
</organism>
<accession>A0A452F857</accession>
<reference evidence="4 6" key="2">
    <citation type="submission" date="2019-03" db="EMBL/GenBank/DDBJ databases">
        <title>Genome sequencing and reference-guided assembly of Black Bengal Goat (Capra hircus).</title>
        <authorList>
            <person name="Siddiki A.Z."/>
            <person name="Baten A."/>
            <person name="Billah M."/>
            <person name="Alam M.A.U."/>
            <person name="Shawrob K.S.M."/>
            <person name="Saha S."/>
            <person name="Chowdhury M."/>
            <person name="Rahman A.H."/>
            <person name="Stear M."/>
            <person name="Miah G."/>
            <person name="Das G.B."/>
            <person name="Hossain M.M."/>
            <person name="Kumkum M."/>
            <person name="Islam M.S."/>
            <person name="Mollah A.M."/>
            <person name="Ahsan A."/>
            <person name="Tusar F."/>
            <person name="Khan M.K.I."/>
        </authorList>
    </citation>
    <scope>NUCLEOTIDE SEQUENCE [LARGE SCALE GENOMIC DNA]</scope>
</reference>
<protein>
    <submittedName>
        <fullName evidence="3">Uncharacterized protein</fullName>
    </submittedName>
</protein>
<dbReference type="AlphaFoldDB" id="A0A452F857"/>
<evidence type="ECO:0000313" key="4">
    <source>
        <dbReference type="Ensembl" id="ENSCHIP00010026642.1"/>
    </source>
</evidence>
<evidence type="ECO:0000313" key="6">
    <source>
        <dbReference type="Proteomes" id="UP000694566"/>
    </source>
</evidence>
<evidence type="ECO:0000256" key="1">
    <source>
        <dbReference type="ARBA" id="ARBA00006631"/>
    </source>
</evidence>
<dbReference type="Bgee" id="ENSCHIG00000019006">
    <property type="expression patterns" value="Expressed in skin of neck"/>
</dbReference>
<proteinExistence type="inferred from homology"/>
<evidence type="ECO:0000313" key="3">
    <source>
        <dbReference type="Ensembl" id="ENSCHIP00000020309.1"/>
    </source>
</evidence>
<evidence type="ECO:0000313" key="5">
    <source>
        <dbReference type="Proteomes" id="UP000291000"/>
    </source>
</evidence>
<dbReference type="EMBL" id="LWLT01000010">
    <property type="status" value="NOT_ANNOTATED_CDS"/>
    <property type="molecule type" value="Genomic_DNA"/>
</dbReference>
<dbReference type="Proteomes" id="UP000291000">
    <property type="component" value="Chromosome 10"/>
</dbReference>
<comment type="similarity">
    <text evidence="1">Belongs to the TMA7 family.</text>
</comment>
<dbReference type="GeneTree" id="ENSGT01140000285121"/>
<dbReference type="Pfam" id="PF09072">
    <property type="entry name" value="TMA7"/>
    <property type="match status" value="1"/>
</dbReference>
<dbReference type="STRING" id="9925.ENSCHIP00000020309"/>
<evidence type="ECO:0000256" key="2">
    <source>
        <dbReference type="SAM" id="MobiDB-lite"/>
    </source>
</evidence>
<name>A0A452F857_CAPHI</name>